<dbReference type="InterPro" id="IPR051599">
    <property type="entry name" value="Cell_Envelope_Assoc"/>
</dbReference>
<feature type="transmembrane region" description="Helical" evidence="1">
    <location>
        <begin position="12"/>
        <end position="31"/>
    </location>
</feature>
<reference evidence="3 4" key="1">
    <citation type="journal article" date="2015" name="Stand. Genomic Sci.">
        <title>Genomic Encyclopedia of Bacterial and Archaeal Type Strains, Phase III: the genomes of soil and plant-associated and newly described type strains.</title>
        <authorList>
            <person name="Whitman W.B."/>
            <person name="Woyke T."/>
            <person name="Klenk H.P."/>
            <person name="Zhou Y."/>
            <person name="Lilburn T.G."/>
            <person name="Beck B.J."/>
            <person name="De Vos P."/>
            <person name="Vandamme P."/>
            <person name="Eisen J.A."/>
            <person name="Garrity G."/>
            <person name="Hugenholtz P."/>
            <person name="Kyrpides N.C."/>
        </authorList>
    </citation>
    <scope>NUCLEOTIDE SEQUENCE [LARGE SCALE GENOMIC DNA]</scope>
    <source>
        <strain evidence="3 4">CGMCC 1.2546</strain>
    </source>
</reference>
<dbReference type="EMBL" id="VLKT01000002">
    <property type="protein sequence ID" value="TWI42727.1"/>
    <property type="molecule type" value="Genomic_DNA"/>
</dbReference>
<dbReference type="PANTHER" id="PTHR30336">
    <property type="entry name" value="INNER MEMBRANE PROTEIN, PROBABLE PERMEASE"/>
    <property type="match status" value="1"/>
</dbReference>
<organism evidence="3 4">
    <name type="scientific">Mesorhizobium tianshanense</name>
    <dbReference type="NCBI Taxonomy" id="39844"/>
    <lineage>
        <taxon>Bacteria</taxon>
        <taxon>Pseudomonadati</taxon>
        <taxon>Pseudomonadota</taxon>
        <taxon>Alphaproteobacteria</taxon>
        <taxon>Hyphomicrobiales</taxon>
        <taxon>Phyllobacteriaceae</taxon>
        <taxon>Mesorhizobium</taxon>
    </lineage>
</organism>
<dbReference type="Proteomes" id="UP000317122">
    <property type="component" value="Unassembled WGS sequence"/>
</dbReference>
<dbReference type="Pfam" id="PF02698">
    <property type="entry name" value="DUF218"/>
    <property type="match status" value="1"/>
</dbReference>
<gene>
    <name evidence="3" type="ORF">IQ26_00491</name>
</gene>
<dbReference type="GO" id="GO:0000270">
    <property type="term" value="P:peptidoglycan metabolic process"/>
    <property type="evidence" value="ECO:0007669"/>
    <property type="project" value="TreeGrafter"/>
</dbReference>
<sequence>MFYYLSKIFWLLVQPLNLSIILLLAGLLAAMVGRRRLAATGSLLAFLILGLSAWTPLGAMMLNPLEERFPRPPLPEKVDGIVVLGGGLEGAVNLARGGYELNGSGDRFVEAAILARRFPMAKLVVSGGPSGLMLDDEGDGTTAPRLLIALGVTADRLTLESKSRNTHENAVFTRELVTTKPGEIWLLVTSAFHMPRAKGLFDKAGFPTVPWPVDYRTPGKERIGLFRDDPVASLQTTTMAVREWIGLVAYWLSGRIDRPFPGPGVGSGG</sequence>
<keyword evidence="1" id="KW-0812">Transmembrane</keyword>
<feature type="transmembrane region" description="Helical" evidence="1">
    <location>
        <begin position="43"/>
        <end position="62"/>
    </location>
</feature>
<protein>
    <submittedName>
        <fullName evidence="3">Uncharacterized SAM-binding protein YcdF (DUF218 family)</fullName>
    </submittedName>
</protein>
<dbReference type="Gene3D" id="3.40.50.620">
    <property type="entry name" value="HUPs"/>
    <property type="match status" value="1"/>
</dbReference>
<evidence type="ECO:0000313" key="3">
    <source>
        <dbReference type="EMBL" id="TWI42727.1"/>
    </source>
</evidence>
<proteinExistence type="predicted"/>
<dbReference type="GO" id="GO:0005886">
    <property type="term" value="C:plasma membrane"/>
    <property type="evidence" value="ECO:0007669"/>
    <property type="project" value="TreeGrafter"/>
</dbReference>
<dbReference type="RefSeq" id="WP_145712718.1">
    <property type="nucleotide sequence ID" value="NZ_BSPF01000074.1"/>
</dbReference>
<comment type="caution">
    <text evidence="3">The sequence shown here is derived from an EMBL/GenBank/DDBJ whole genome shotgun (WGS) entry which is preliminary data.</text>
</comment>
<dbReference type="InterPro" id="IPR003848">
    <property type="entry name" value="DUF218"/>
</dbReference>
<dbReference type="InterPro" id="IPR014729">
    <property type="entry name" value="Rossmann-like_a/b/a_fold"/>
</dbReference>
<dbReference type="GO" id="GO:0043164">
    <property type="term" value="P:Gram-negative-bacterium-type cell wall biogenesis"/>
    <property type="evidence" value="ECO:0007669"/>
    <property type="project" value="TreeGrafter"/>
</dbReference>
<name>A0A562PE80_9HYPH</name>
<accession>A0A562PE80</accession>
<keyword evidence="1" id="KW-0472">Membrane</keyword>
<feature type="domain" description="DUF218" evidence="2">
    <location>
        <begin position="79"/>
        <end position="246"/>
    </location>
</feature>
<keyword evidence="1" id="KW-1133">Transmembrane helix</keyword>
<dbReference type="AlphaFoldDB" id="A0A562PE80"/>
<evidence type="ECO:0000259" key="2">
    <source>
        <dbReference type="Pfam" id="PF02698"/>
    </source>
</evidence>
<dbReference type="OrthoDB" id="9809813at2"/>
<keyword evidence="4" id="KW-1185">Reference proteome</keyword>
<evidence type="ECO:0000313" key="4">
    <source>
        <dbReference type="Proteomes" id="UP000317122"/>
    </source>
</evidence>
<dbReference type="PANTHER" id="PTHR30336:SF4">
    <property type="entry name" value="ENVELOPE BIOGENESIS FACTOR ELYC"/>
    <property type="match status" value="1"/>
</dbReference>
<dbReference type="CDD" id="cd06259">
    <property type="entry name" value="YdcF-like"/>
    <property type="match status" value="1"/>
</dbReference>
<evidence type="ECO:0000256" key="1">
    <source>
        <dbReference type="SAM" id="Phobius"/>
    </source>
</evidence>